<dbReference type="Proteomes" id="UP000823900">
    <property type="component" value="Unassembled WGS sequence"/>
</dbReference>
<reference evidence="2" key="1">
    <citation type="journal article" date="2021" name="PeerJ">
        <title>Extensive microbial diversity within the chicken gut microbiome revealed by metagenomics and culture.</title>
        <authorList>
            <person name="Gilroy R."/>
            <person name="Ravi A."/>
            <person name="Getino M."/>
            <person name="Pursley I."/>
            <person name="Horton D.L."/>
            <person name="Alikhan N.F."/>
            <person name="Baker D."/>
            <person name="Gharbi K."/>
            <person name="Hall N."/>
            <person name="Watson M."/>
            <person name="Adriaenssens E.M."/>
            <person name="Foster-Nyarko E."/>
            <person name="Jarju S."/>
            <person name="Secka A."/>
            <person name="Antonio M."/>
            <person name="Oren A."/>
            <person name="Chaudhuri R.R."/>
            <person name="La Ragione R."/>
            <person name="Hildebrand F."/>
            <person name="Pallen M.J."/>
        </authorList>
    </citation>
    <scope>NUCLEOTIDE SEQUENCE</scope>
    <source>
        <strain evidence="2">CHK178-16964</strain>
    </source>
</reference>
<feature type="transmembrane region" description="Helical" evidence="1">
    <location>
        <begin position="20"/>
        <end position="38"/>
    </location>
</feature>
<keyword evidence="1" id="KW-0472">Membrane</keyword>
<protein>
    <submittedName>
        <fullName evidence="2">O-linked GlcNAc transferase-like protein</fullName>
    </submittedName>
</protein>
<evidence type="ECO:0000256" key="1">
    <source>
        <dbReference type="SAM" id="Phobius"/>
    </source>
</evidence>
<proteinExistence type="predicted"/>
<dbReference type="EMBL" id="DWZA01000062">
    <property type="protein sequence ID" value="HJA71352.1"/>
    <property type="molecule type" value="Genomic_DNA"/>
</dbReference>
<evidence type="ECO:0000313" key="3">
    <source>
        <dbReference type="Proteomes" id="UP000823900"/>
    </source>
</evidence>
<organism evidence="2 3">
    <name type="scientific">Candidatus Lachnoclostridium stercoravium</name>
    <dbReference type="NCBI Taxonomy" id="2838633"/>
    <lineage>
        <taxon>Bacteria</taxon>
        <taxon>Bacillati</taxon>
        <taxon>Bacillota</taxon>
        <taxon>Clostridia</taxon>
        <taxon>Lachnospirales</taxon>
        <taxon>Lachnospiraceae</taxon>
    </lineage>
</organism>
<dbReference type="AlphaFoldDB" id="A0A9D2HI92"/>
<name>A0A9D2HI92_9FIRM</name>
<keyword evidence="1" id="KW-0812">Transmembrane</keyword>
<accession>A0A9D2HI92</accession>
<gene>
    <name evidence="2" type="ORF">IAA07_07185</name>
</gene>
<evidence type="ECO:0000313" key="2">
    <source>
        <dbReference type="EMBL" id="HJA71352.1"/>
    </source>
</evidence>
<reference evidence="2" key="2">
    <citation type="submission" date="2021-04" db="EMBL/GenBank/DDBJ databases">
        <authorList>
            <person name="Gilroy R."/>
        </authorList>
    </citation>
    <scope>NUCLEOTIDE SEQUENCE</scope>
    <source>
        <strain evidence="2">CHK178-16964</strain>
    </source>
</reference>
<dbReference type="GO" id="GO:0016740">
    <property type="term" value="F:transferase activity"/>
    <property type="evidence" value="ECO:0007669"/>
    <property type="project" value="UniProtKB-KW"/>
</dbReference>
<comment type="caution">
    <text evidence="2">The sequence shown here is derived from an EMBL/GenBank/DDBJ whole genome shotgun (WGS) entry which is preliminary data.</text>
</comment>
<keyword evidence="1" id="KW-1133">Transmembrane helix</keyword>
<feature type="transmembrane region" description="Helical" evidence="1">
    <location>
        <begin position="50"/>
        <end position="71"/>
    </location>
</feature>
<sequence>MNNYGKYKGEYGYRTHHRKMQIGMVAFGAAMILAQLAARHFVEDQAWKNILTVMAILSVLPTANIASPLFAGWRFKTPPKEFYDRVHPYEERFTILYDLVITSKEAIMPMDAAIVHPTGVYCFCTLDKVDARKGESYLNGMFTAHRLDPHVKIIKDEKTFFQRLDSLKPASEYEDDGSVEYGAGLLKNLSM</sequence>
<keyword evidence="2" id="KW-0808">Transferase</keyword>